<dbReference type="InterPro" id="IPR013098">
    <property type="entry name" value="Ig_I-set"/>
</dbReference>
<evidence type="ECO:0000256" key="3">
    <source>
        <dbReference type="SAM" id="SignalP"/>
    </source>
</evidence>
<dbReference type="CDD" id="cd00096">
    <property type="entry name" value="Ig"/>
    <property type="match status" value="1"/>
</dbReference>
<dbReference type="InterPro" id="IPR036179">
    <property type="entry name" value="Ig-like_dom_sf"/>
</dbReference>
<dbReference type="Gene3D" id="2.60.40.10">
    <property type="entry name" value="Immunoglobulins"/>
    <property type="match status" value="3"/>
</dbReference>
<keyword evidence="5" id="KW-1185">Reference proteome</keyword>
<feature type="domain" description="Ig-like" evidence="4">
    <location>
        <begin position="69"/>
        <end position="155"/>
    </location>
</feature>
<dbReference type="RefSeq" id="XP_001361649.1">
    <property type="nucleotide sequence ID" value="XM_001361612.4"/>
</dbReference>
<reference evidence="5" key="1">
    <citation type="submission" date="2024-06" db="UniProtKB">
        <authorList>
            <consortium name="RefSeq"/>
        </authorList>
    </citation>
    <scope>NUCLEOTIDE SEQUENCE [LARGE SCALE GENOMIC DNA]</scope>
    <source>
        <strain evidence="5">MV2-25</strain>
    </source>
</reference>
<dbReference type="SMART" id="SM00408">
    <property type="entry name" value="IGc2"/>
    <property type="match status" value="3"/>
</dbReference>
<feature type="region of interest" description="Disordered" evidence="2">
    <location>
        <begin position="34"/>
        <end position="69"/>
    </location>
</feature>
<dbReference type="GO" id="GO:0050808">
    <property type="term" value="P:synapse organization"/>
    <property type="evidence" value="ECO:0007669"/>
    <property type="project" value="TreeGrafter"/>
</dbReference>
<dbReference type="PROSITE" id="PS50835">
    <property type="entry name" value="IG_LIKE"/>
    <property type="match status" value="3"/>
</dbReference>
<keyword evidence="3" id="KW-0732">Signal</keyword>
<dbReference type="GO" id="GO:0008046">
    <property type="term" value="F:axon guidance receptor activity"/>
    <property type="evidence" value="ECO:0007669"/>
    <property type="project" value="TreeGrafter"/>
</dbReference>
<sequence length="507" mass="56496">MIKARDSTWLLLICLLIGQFYVLCHGSPIEEETDYQGDDYDYGDTDGDDGDNLEGADPPENQDLSGSPPYFDQTELRIEAKPGDDVILNCDARNFQINNAVMWYKGTTIIANGQNSVSNRVEGMKNNSILLRGVTSHDSGEYNCAILPQNVRQITTLRVGARLSILCDDRDVTDRSQTFRQGDHHKLECRTYLSAETSIKWSFNGQRVESSPEDTADGIIVLDNVDEMNAGVYQCLGDDGSRDPPHGMVTIDVHYSPKVSTHRHHVNTEHGGTAEMYCNYRANPIAISFFIKDGKTLQLSEKYSIKNSFHNGHNRTTLIVKDVDVGDLGEYLCHVENAIGSNEAKIHLSYDPETPQFEDMTIDGTKVTMHWLVRSLQPLSEAMLDYKLTGSYTWSTVSVLQTQRHNQTGGIWKITHQLDLPARGLWHARVKTRNTQGWSNFSPDHDFRLADDDASNELIDMNLPPDQIMRAGIGGSVGGGAASALQQLPAGSFFLAGLSVLWLRLRL</sequence>
<dbReference type="Bgee" id="FBgn0072380">
    <property type="expression patterns" value="Expressed in insect adult head and 2 other cell types or tissues"/>
</dbReference>
<dbReference type="Pfam" id="PF13927">
    <property type="entry name" value="Ig_3"/>
    <property type="match status" value="1"/>
</dbReference>
<gene>
    <name evidence="6" type="primary">LOC4805208</name>
</gene>
<dbReference type="OMA" id="NAVMWYK"/>
<dbReference type="InParanoid" id="A0A6I8UVS7"/>
<dbReference type="Pfam" id="PF07679">
    <property type="entry name" value="I-set"/>
    <property type="match status" value="1"/>
</dbReference>
<dbReference type="GO" id="GO:0005886">
    <property type="term" value="C:plasma membrane"/>
    <property type="evidence" value="ECO:0007669"/>
    <property type="project" value="TreeGrafter"/>
</dbReference>
<evidence type="ECO:0000256" key="1">
    <source>
        <dbReference type="ARBA" id="ARBA00023319"/>
    </source>
</evidence>
<evidence type="ECO:0000313" key="5">
    <source>
        <dbReference type="Proteomes" id="UP000001819"/>
    </source>
</evidence>
<feature type="signal peptide" evidence="3">
    <location>
        <begin position="1"/>
        <end position="26"/>
    </location>
</feature>
<dbReference type="SUPFAM" id="SSF48726">
    <property type="entry name" value="Immunoglobulin"/>
    <property type="match status" value="3"/>
</dbReference>
<name>A0A6I8UVS7_DROPS</name>
<dbReference type="PANTHER" id="PTHR45080">
    <property type="entry name" value="CONTACTIN 5"/>
    <property type="match status" value="1"/>
</dbReference>
<keyword evidence="1" id="KW-0393">Immunoglobulin domain</keyword>
<reference evidence="6" key="2">
    <citation type="submission" date="2025-08" db="UniProtKB">
        <authorList>
            <consortium name="RefSeq"/>
        </authorList>
    </citation>
    <scope>IDENTIFICATION</scope>
    <source>
        <strain evidence="6">MV-25-SWS-2005</strain>
        <tissue evidence="6">Whole body</tissue>
    </source>
</reference>
<evidence type="ECO:0000256" key="2">
    <source>
        <dbReference type="SAM" id="MobiDB-lite"/>
    </source>
</evidence>
<dbReference type="InterPro" id="IPR003599">
    <property type="entry name" value="Ig_sub"/>
</dbReference>
<protein>
    <submittedName>
        <fullName evidence="6">Protein amalgam</fullName>
    </submittedName>
</protein>
<dbReference type="InterPro" id="IPR003598">
    <property type="entry name" value="Ig_sub2"/>
</dbReference>
<feature type="domain" description="Ig-like" evidence="4">
    <location>
        <begin position="161"/>
        <end position="235"/>
    </location>
</feature>
<feature type="chain" id="PRO_5026032217" evidence="3">
    <location>
        <begin position="27"/>
        <end position="507"/>
    </location>
</feature>
<dbReference type="InterPro" id="IPR013783">
    <property type="entry name" value="Ig-like_fold"/>
</dbReference>
<feature type="compositionally biased region" description="Acidic residues" evidence="2">
    <location>
        <begin position="34"/>
        <end position="54"/>
    </location>
</feature>
<dbReference type="KEGG" id="dpo:4805208"/>
<dbReference type="Proteomes" id="UP000001819">
    <property type="component" value="Chromosome 3"/>
</dbReference>
<evidence type="ECO:0000259" key="4">
    <source>
        <dbReference type="PROSITE" id="PS50835"/>
    </source>
</evidence>
<dbReference type="GeneID" id="4805208"/>
<dbReference type="AlphaFoldDB" id="A0A6I8UVS7"/>
<proteinExistence type="predicted"/>
<dbReference type="PANTHER" id="PTHR45080:SF38">
    <property type="entry name" value="FI23916P1-RELATED"/>
    <property type="match status" value="1"/>
</dbReference>
<dbReference type="GO" id="GO:0030424">
    <property type="term" value="C:axon"/>
    <property type="evidence" value="ECO:0007669"/>
    <property type="project" value="TreeGrafter"/>
</dbReference>
<dbReference type="FunCoup" id="A0A6I8UVS7">
    <property type="interactions" value="10"/>
</dbReference>
<feature type="domain" description="Ig-like" evidence="4">
    <location>
        <begin position="257"/>
        <end position="349"/>
    </location>
</feature>
<accession>A0A6I8UVS7</accession>
<evidence type="ECO:0000313" key="6">
    <source>
        <dbReference type="RefSeq" id="XP_001361649.1"/>
    </source>
</evidence>
<dbReference type="InterPro" id="IPR007110">
    <property type="entry name" value="Ig-like_dom"/>
</dbReference>
<organism evidence="5 6">
    <name type="scientific">Drosophila pseudoobscura pseudoobscura</name>
    <name type="common">Fruit fly</name>
    <dbReference type="NCBI Taxonomy" id="46245"/>
    <lineage>
        <taxon>Eukaryota</taxon>
        <taxon>Metazoa</taxon>
        <taxon>Ecdysozoa</taxon>
        <taxon>Arthropoda</taxon>
        <taxon>Hexapoda</taxon>
        <taxon>Insecta</taxon>
        <taxon>Pterygota</taxon>
        <taxon>Neoptera</taxon>
        <taxon>Endopterygota</taxon>
        <taxon>Diptera</taxon>
        <taxon>Brachycera</taxon>
        <taxon>Muscomorpha</taxon>
        <taxon>Ephydroidea</taxon>
        <taxon>Drosophilidae</taxon>
        <taxon>Drosophila</taxon>
        <taxon>Sophophora</taxon>
    </lineage>
</organism>
<dbReference type="GO" id="GO:0007156">
    <property type="term" value="P:homophilic cell adhesion via plasma membrane adhesion molecules"/>
    <property type="evidence" value="ECO:0007669"/>
    <property type="project" value="TreeGrafter"/>
</dbReference>
<dbReference type="InterPro" id="IPR050958">
    <property type="entry name" value="Cell_Adh-Cytoskel_Orgn"/>
</dbReference>
<dbReference type="GO" id="GO:0043025">
    <property type="term" value="C:neuronal cell body"/>
    <property type="evidence" value="ECO:0007669"/>
    <property type="project" value="TreeGrafter"/>
</dbReference>
<dbReference type="SMART" id="SM00409">
    <property type="entry name" value="IG"/>
    <property type="match status" value="3"/>
</dbReference>